<organism evidence="2 3">
    <name type="scientific">Paractinoplanes bogorensis</name>
    <dbReference type="NCBI Taxonomy" id="1610840"/>
    <lineage>
        <taxon>Bacteria</taxon>
        <taxon>Bacillati</taxon>
        <taxon>Actinomycetota</taxon>
        <taxon>Actinomycetes</taxon>
        <taxon>Micromonosporales</taxon>
        <taxon>Micromonosporaceae</taxon>
        <taxon>Paractinoplanes</taxon>
    </lineage>
</organism>
<dbReference type="Proteomes" id="UP001519654">
    <property type="component" value="Unassembled WGS sequence"/>
</dbReference>
<dbReference type="Pfam" id="PF01636">
    <property type="entry name" value="APH"/>
    <property type="match status" value="1"/>
</dbReference>
<name>A0ABS5YPR9_9ACTN</name>
<accession>A0ABS5YPR9</accession>
<dbReference type="RefSeq" id="WP_215788654.1">
    <property type="nucleotide sequence ID" value="NZ_JAHKKG010000005.1"/>
</dbReference>
<proteinExistence type="predicted"/>
<keyword evidence="3" id="KW-1185">Reference proteome</keyword>
<protein>
    <submittedName>
        <fullName evidence="2">Aminoglycoside phosphotransferase family protein</fullName>
    </submittedName>
</protein>
<dbReference type="SUPFAM" id="SSF56112">
    <property type="entry name" value="Protein kinase-like (PK-like)"/>
    <property type="match status" value="1"/>
</dbReference>
<feature type="domain" description="Aminoglycoside phosphotransferase" evidence="1">
    <location>
        <begin position="111"/>
        <end position="180"/>
    </location>
</feature>
<comment type="caution">
    <text evidence="2">The sequence shown here is derived from an EMBL/GenBank/DDBJ whole genome shotgun (WGS) entry which is preliminary data.</text>
</comment>
<evidence type="ECO:0000313" key="2">
    <source>
        <dbReference type="EMBL" id="MBU2665457.1"/>
    </source>
</evidence>
<dbReference type="EMBL" id="JAHKKG010000005">
    <property type="protein sequence ID" value="MBU2665457.1"/>
    <property type="molecule type" value="Genomic_DNA"/>
</dbReference>
<dbReference type="InterPro" id="IPR011009">
    <property type="entry name" value="Kinase-like_dom_sf"/>
</dbReference>
<gene>
    <name evidence="2" type="ORF">KOI35_18275</name>
</gene>
<sequence length="222" mass="24866">MQPLRHGYTNDTRGDGAVVVKRYQGGIDEVLRRGTELGVLERRPAGMPVPRVLGAPEGALRLEQLSGMHGQDLIDEGLARPVLRSCGELLRRLQKVDVSQVFPGAAAGTGWVVVHGDFGPNNMLFDPDTFRVTGLLDWEWAHPGDPIEDLAWCEWIVRRHHPRAVEDLGELFSGYGVRPSWARRQQSAAARCESFVERFRNGPAPARRKWQENLTLTLSWAE</sequence>
<reference evidence="2 3" key="1">
    <citation type="submission" date="2021-06" db="EMBL/GenBank/DDBJ databases">
        <title>Actinoplanes lichenicola sp. nov., and Actinoplanes ovalisporus sp. nov., isolated from lichen in Thailand.</title>
        <authorList>
            <person name="Saeng-In P."/>
            <person name="Kanchanasin P."/>
            <person name="Yuki M."/>
            <person name="Kudo T."/>
            <person name="Ohkuma M."/>
            <person name="Phongsopitanun W."/>
            <person name="Tanasupawat S."/>
        </authorList>
    </citation>
    <scope>NUCLEOTIDE SEQUENCE [LARGE SCALE GENOMIC DNA]</scope>
    <source>
        <strain evidence="2 3">NBRC 110975</strain>
    </source>
</reference>
<evidence type="ECO:0000313" key="3">
    <source>
        <dbReference type="Proteomes" id="UP001519654"/>
    </source>
</evidence>
<dbReference type="PANTHER" id="PTHR21310">
    <property type="entry name" value="AMINOGLYCOSIDE PHOSPHOTRANSFERASE-RELATED-RELATED"/>
    <property type="match status" value="1"/>
</dbReference>
<evidence type="ECO:0000259" key="1">
    <source>
        <dbReference type="Pfam" id="PF01636"/>
    </source>
</evidence>
<dbReference type="InterPro" id="IPR051678">
    <property type="entry name" value="AGP_Transferase"/>
</dbReference>
<dbReference type="InterPro" id="IPR002575">
    <property type="entry name" value="Aminoglycoside_PTrfase"/>
</dbReference>
<dbReference type="Gene3D" id="3.90.1200.10">
    <property type="match status" value="1"/>
</dbReference>